<feature type="compositionally biased region" description="Low complexity" evidence="1">
    <location>
        <begin position="255"/>
        <end position="299"/>
    </location>
</feature>
<feature type="compositionally biased region" description="Polar residues" evidence="1">
    <location>
        <begin position="1368"/>
        <end position="1394"/>
    </location>
</feature>
<reference evidence="4 5" key="1">
    <citation type="submission" date="2015-07" db="EMBL/GenBank/DDBJ databases">
        <title>Draft Genome Sequence of Malassezia furfur CBS1878 and Malassezia pachydermatis CBS1879.</title>
        <authorList>
            <person name="Triana S."/>
            <person name="Ohm R."/>
            <person name="Gonzalez A."/>
            <person name="DeCock H."/>
            <person name="Restrepo S."/>
            <person name="Celis A."/>
        </authorList>
    </citation>
    <scope>NUCLEOTIDE SEQUENCE [LARGE SCALE GENOMIC DNA]</scope>
    <source>
        <strain evidence="4 5">CBS 1879</strain>
    </source>
</reference>
<dbReference type="PANTHER" id="PTHR28125">
    <property type="entry name" value="MEIOTIC EXPRESSION UP-REGULATED PROTEIN 26"/>
    <property type="match status" value="1"/>
</dbReference>
<proteinExistence type="predicted"/>
<feature type="compositionally biased region" description="Basic and acidic residues" evidence="1">
    <location>
        <begin position="1426"/>
        <end position="1435"/>
    </location>
</feature>
<dbReference type="Proteomes" id="UP000037751">
    <property type="component" value="Unassembled WGS sequence"/>
</dbReference>
<feature type="compositionally biased region" description="Polar residues" evidence="1">
    <location>
        <begin position="1573"/>
        <end position="1591"/>
    </location>
</feature>
<dbReference type="Pfam" id="PF08101">
    <property type="entry name" value="Msb1-Mug8_dom"/>
    <property type="match status" value="1"/>
</dbReference>
<dbReference type="Pfam" id="PF14616">
    <property type="entry name" value="Rua1_C"/>
    <property type="match status" value="1"/>
</dbReference>
<dbReference type="PANTHER" id="PTHR28125:SF3">
    <property type="entry name" value="TRANSCRIPTION REGULATOR RUA1 C-TERMINAL DOMAIN-CONTAINING PROTEIN"/>
    <property type="match status" value="1"/>
</dbReference>
<feature type="compositionally biased region" description="Polar residues" evidence="1">
    <location>
        <begin position="877"/>
        <end position="894"/>
    </location>
</feature>
<name>A0A0M8MP30_9BASI</name>
<feature type="compositionally biased region" description="Polar residues" evidence="1">
    <location>
        <begin position="2301"/>
        <end position="2314"/>
    </location>
</feature>
<feature type="region of interest" description="Disordered" evidence="1">
    <location>
        <begin position="2104"/>
        <end position="2198"/>
    </location>
</feature>
<evidence type="ECO:0000259" key="2">
    <source>
        <dbReference type="Pfam" id="PF08101"/>
    </source>
</evidence>
<feature type="compositionally biased region" description="Polar residues" evidence="1">
    <location>
        <begin position="2151"/>
        <end position="2186"/>
    </location>
</feature>
<feature type="compositionally biased region" description="Polar residues" evidence="1">
    <location>
        <begin position="2123"/>
        <end position="2138"/>
    </location>
</feature>
<feature type="compositionally biased region" description="Basic and acidic residues" evidence="1">
    <location>
        <begin position="173"/>
        <end position="184"/>
    </location>
</feature>
<feature type="compositionally biased region" description="Low complexity" evidence="1">
    <location>
        <begin position="1274"/>
        <end position="1288"/>
    </location>
</feature>
<dbReference type="InterPro" id="IPR008936">
    <property type="entry name" value="Rho_GTPase_activation_prot"/>
</dbReference>
<evidence type="ECO:0000256" key="1">
    <source>
        <dbReference type="SAM" id="MobiDB-lite"/>
    </source>
</evidence>
<sequence>MYTPRLVRIHKGQREGLCPICMENGMRMAFYRLRDSTYATHLQYTHGISAKRRLPFDAPLDVQQQGSVSSHGMHTYALCGQCSTYVDLGVGTRTHKALRRAWWKHAHSCHTYASVETLSLAEQLSLLATWFAPISVPMRGDIHHAGPADLVTARERDRLDSVAASAMEWLALHPEEDTKSREAPARASSQGGASAEPTRSPQVLDADMSRPLPSLPSEARLAAPSTTSSTTGGRTMPGSTVRPVSASSTQRMDTKAPTPAATASVASPDTPSTNPFLRSPVQPSSQQASQTTTTTTSKPSQPPVYGYTGKAWEQPLDLDLVTAYVVRLIKKLRQRGVEAPMLLSSMAVALSSSDTQRLLQAVIESLQRPSANAEKTLDQELQFAPVYSLVAVLKWMLARLGRVVAERSPPSEGTKPLVMYREFGFVPWSAYLVWRQEEEAAAYPMDSYIHLTQMLDASVGRLLDVLMDFFALVATHSSQNRMKPSQVGRYMGVLLFGLPEDASFADTYAGYVRASNATEHILLAFMRYHVSMAPSTASVPRRLIRLIGHYPHTLSPNLDASSTSVQVVPATYVARHVREYALDLVHPTAWPSTLHGLDVAPESRKLLNMAPGRTPRPRTSIHRGTESAKAATGDGRVSPVMQRWHEFAFDGFDELDTSFLDFQVRDETEATTDSTPWHQFEKQGFPQRPASSWDALMRLEQPPADAPALGSASAQPMSSGDPHMYHGVALPFEYSSEPHIAPTVMDPLFAEVWADYLVANGWSARDERVHREASFAVLQLSQEASTETHLDGSPRTQPAWYIVEEVVPADYRATLDAAGRMQRHSLPMLRKLHQFRMVRAGQAPESTVAVTYEFVTEAGEVARTEPMTGLAPVPPTWESSSAPAEEVPTTSDEAATTKEVPKTVHRTPTPAKEAPTATTDIAAGGMAAAAGAAAASATAATPVDARSEHSETLSTAPTHEPESQPPLAKERKPVAAQTTPSSAPSAAQATQAGAPRTIIRPVTTSTAPEVIAVSSPGATAVAATQETHAMTPDVTKEAALAESTRPQSPTNGRKPARKPVPSVPKELMDEKPAEPTPAHEPVVGLWAQSPELPQVEVMDALKPPAAERTTSPALAPTAEREARRKSTSSPLEHRRSFLGILGSHTPSTPGSSSPRHSWAPFTHRSHTPGGNDVAGASSRPTSPGPNMPPHLLGQLKKKSSEWIVKGKKSFLHMSHLGHEHEAEPTSQAAMAGRTSRSGQDTPTPRMSSAASPVPPTQPAPHPVSPQPQEPSPRPQLQRMASPTTTTKVVPPPRVASPALERSMEAPPAVIVPVSPHVSQPRPTAAAEDAAAPSTMPNTTVAPVVATAPTSAANTVPSPTPEVVAVPMTTTSQEGKVSTNTTSLPVATKATQAPKDTTAVLATSPPGEDPTTSTSVRGAPSPVVLAKAEKTGKAEAEAEVVPRTTVTPALSSPPMSDKRSQHRRSQQLDKPTPPLPSEAVMPSMTSSPRSPVSPSMANEVESPPMRVPSRSQYKRKATQIPKQSGRVMYTEVADLAPPPGQDVYHLPEPMPPKPVEKTTHTYAPVRTRAPKPETATSPKSDTSAYSQASSVLPANGATGVAPAASTPRTTAERPMSPTWPSMARSPSSPVPPLPQEAMQAKVDEPLPTVEEQAVDDLPVAKKETPVSEEDTPSKDKPSTVETVPAAVEEVPSGWETQQAEAPSTVEDVPTGLETVPDELVKPGPAASETPLTTVDENAPLAVPKQTAPTWSIHAMHSLSPSLLAPIARSPSSIAVQNVAAPFTMMPPASQAPTHAEPSKTTSPSTVSESVPPAVPASTNPFQRVLEAQTTHAARGPTSETAPLKSKKEAAEQQTTSSSRTASFKLPKPARIGSISAKSVAPAMSWTLMPQAKPQPWKSTEIPSPASTDTPMQPTVVDHDEIPNMVPNNTLLSRISEVSNEDASLKRHSLESYTSHGTHHVTADTNEVNDHVHAEHPMHLNQLGIPISRTMERRMSQDLPHVPESTTHASAAAPAPAAVDEEAATPTPQAKPFTEAEQRTSAAFLQAHEREMTSTSSQVEESDVTADTSGPMAAMVAGIAAGVGGVATTAAAVGVAAHSAGEAVLSPNVSNTDTPEAASEPRTTDPMNDATSATQPSTASLVGVEEAQPWTAKESNSAEAPSTNTAQAPSQTIRTPTSDSFSLTSTRNEVSKAPVPATESMMSVSTIPSVENASSMALAGHGDPWASPAKSAASSGLNSPVKDQQILAGFAQRSGRWAPTPATSALRSKDAAVSTASVDENGTASGYVEEHLSARMPAHETGELSTSSVGDSTVGRTQEEASFATAKIGPSPRAEKRANVLEETSTAQPEPSSTEVNATVEEDDDDWDTVPPLRPKTTSMPSSGSTIKFVERTS</sequence>
<feature type="region of interest" description="Disordered" evidence="1">
    <location>
        <begin position="1828"/>
        <end position="1861"/>
    </location>
</feature>
<feature type="compositionally biased region" description="Low complexity" evidence="1">
    <location>
        <begin position="975"/>
        <end position="995"/>
    </location>
</feature>
<organism evidence="4 5">
    <name type="scientific">Malassezia pachydermatis</name>
    <dbReference type="NCBI Taxonomy" id="77020"/>
    <lineage>
        <taxon>Eukaryota</taxon>
        <taxon>Fungi</taxon>
        <taxon>Dikarya</taxon>
        <taxon>Basidiomycota</taxon>
        <taxon>Ustilaginomycotina</taxon>
        <taxon>Malasseziomycetes</taxon>
        <taxon>Malasseziales</taxon>
        <taxon>Malasseziaceae</taxon>
        <taxon>Malassezia</taxon>
    </lineage>
</organism>
<feature type="region of interest" description="Disordered" evidence="1">
    <location>
        <begin position="1026"/>
        <end position="1200"/>
    </location>
</feature>
<feature type="region of interest" description="Disordered" evidence="1">
    <location>
        <begin position="867"/>
        <end position="915"/>
    </location>
</feature>
<dbReference type="OrthoDB" id="3362494at2759"/>
<dbReference type="InterPro" id="IPR028012">
    <property type="entry name" value="Rua1_C"/>
</dbReference>
<feature type="region of interest" description="Disordered" evidence="1">
    <location>
        <begin position="939"/>
        <end position="1003"/>
    </location>
</feature>
<feature type="compositionally biased region" description="Polar residues" evidence="1">
    <location>
        <begin position="1443"/>
        <end position="1453"/>
    </location>
</feature>
<feature type="region of interest" description="Disordered" evidence="1">
    <location>
        <begin position="1213"/>
        <end position="1337"/>
    </location>
</feature>
<dbReference type="GeneID" id="28728975"/>
<feature type="compositionally biased region" description="Polar residues" evidence="1">
    <location>
        <begin position="1850"/>
        <end position="1860"/>
    </location>
</feature>
<feature type="compositionally biased region" description="Low complexity" evidence="1">
    <location>
        <begin position="1678"/>
        <end position="1691"/>
    </location>
</feature>
<feature type="compositionally biased region" description="Low complexity" evidence="1">
    <location>
        <begin position="1142"/>
        <end position="1157"/>
    </location>
</feature>
<feature type="compositionally biased region" description="Polar residues" evidence="1">
    <location>
        <begin position="1895"/>
        <end position="1909"/>
    </location>
</feature>
<dbReference type="EMBL" id="LGAV01000002">
    <property type="protein sequence ID" value="KOS15458.1"/>
    <property type="molecule type" value="Genomic_DNA"/>
</dbReference>
<feature type="region of interest" description="Disordered" evidence="1">
    <location>
        <begin position="2293"/>
        <end position="2392"/>
    </location>
</feature>
<feature type="compositionally biased region" description="Low complexity" evidence="1">
    <location>
        <begin position="1324"/>
        <end position="1337"/>
    </location>
</feature>
<feature type="compositionally biased region" description="Polar residues" evidence="1">
    <location>
        <begin position="1482"/>
        <end position="1495"/>
    </location>
</feature>
<feature type="region of interest" description="Disordered" evidence="1">
    <location>
        <begin position="172"/>
        <end position="303"/>
    </location>
</feature>
<protein>
    <submittedName>
        <fullName evidence="4">Rho gtpase-activating protein</fullName>
    </submittedName>
</protein>
<feature type="domain" description="Transcription regulator Rua1 C-terminal" evidence="3">
    <location>
        <begin position="1"/>
        <end position="110"/>
    </location>
</feature>
<accession>A0A0M8MP30</accession>
<evidence type="ECO:0000259" key="3">
    <source>
        <dbReference type="Pfam" id="PF14616"/>
    </source>
</evidence>
<feature type="region of interest" description="Disordered" evidence="1">
    <location>
        <begin position="608"/>
        <end position="636"/>
    </location>
</feature>
<dbReference type="VEuPathDB" id="FungiDB:Malapachy_2612"/>
<comment type="caution">
    <text evidence="4">The sequence shown here is derived from an EMBL/GenBank/DDBJ whole genome shotgun (WGS) entry which is preliminary data.</text>
</comment>
<feature type="compositionally biased region" description="Pro residues" evidence="1">
    <location>
        <begin position="1252"/>
        <end position="1273"/>
    </location>
</feature>
<feature type="compositionally biased region" description="Polar residues" evidence="1">
    <location>
        <begin position="1224"/>
        <end position="1246"/>
    </location>
</feature>
<dbReference type="Gene3D" id="1.10.555.10">
    <property type="entry name" value="Rho GTPase activation protein"/>
    <property type="match status" value="1"/>
</dbReference>
<feature type="region of interest" description="Disordered" evidence="1">
    <location>
        <begin position="1784"/>
        <end position="1816"/>
    </location>
</feature>
<dbReference type="InterPro" id="IPR012965">
    <property type="entry name" value="Msb1/Mug8_dom"/>
</dbReference>
<feature type="region of interest" description="Disordered" evidence="1">
    <location>
        <begin position="1996"/>
        <end position="2038"/>
    </location>
</feature>
<evidence type="ECO:0000313" key="5">
    <source>
        <dbReference type="Proteomes" id="UP000037751"/>
    </source>
</evidence>
<feature type="compositionally biased region" description="Basic and acidic residues" evidence="1">
    <location>
        <begin position="1657"/>
        <end position="1677"/>
    </location>
</feature>
<feature type="region of interest" description="Disordered" evidence="1">
    <location>
        <begin position="1889"/>
        <end position="1909"/>
    </location>
</feature>
<dbReference type="STRING" id="77020.A0A0M8MP30"/>
<feature type="compositionally biased region" description="Low complexity" evidence="1">
    <location>
        <begin position="1797"/>
        <end position="1816"/>
    </location>
</feature>
<evidence type="ECO:0000313" key="4">
    <source>
        <dbReference type="EMBL" id="KOS15458.1"/>
    </source>
</evidence>
<keyword evidence="5" id="KW-1185">Reference proteome</keyword>
<feature type="compositionally biased region" description="Polar residues" evidence="1">
    <location>
        <begin position="187"/>
        <end position="201"/>
    </location>
</feature>
<feature type="compositionally biased region" description="Low complexity" evidence="1">
    <location>
        <begin position="225"/>
        <end position="240"/>
    </location>
</feature>
<feature type="compositionally biased region" description="Polar residues" evidence="1">
    <location>
        <begin position="2340"/>
        <end position="2355"/>
    </location>
</feature>
<dbReference type="RefSeq" id="XP_017993090.1">
    <property type="nucleotide sequence ID" value="XM_018137100.1"/>
</dbReference>
<feature type="region of interest" description="Disordered" evidence="1">
    <location>
        <begin position="1368"/>
        <end position="1739"/>
    </location>
</feature>
<feature type="compositionally biased region" description="Low complexity" evidence="1">
    <location>
        <begin position="2001"/>
        <end position="2026"/>
    </location>
</feature>
<gene>
    <name evidence="4" type="ORF">Malapachy_2612</name>
</gene>
<feature type="region of interest" description="Disordered" evidence="1">
    <location>
        <begin position="2250"/>
        <end position="2276"/>
    </location>
</feature>
<feature type="domain" description="Meiotically up-regulated protein Msb1/Mug8" evidence="2">
    <location>
        <begin position="424"/>
        <end position="578"/>
    </location>
</feature>
<feature type="compositionally biased region" description="Polar residues" evidence="1">
    <location>
        <begin position="2374"/>
        <end position="2384"/>
    </location>
</feature>